<name>A0A382GSX4_9ZZZZ</name>
<accession>A0A382GSX4</accession>
<organism evidence="1">
    <name type="scientific">marine metagenome</name>
    <dbReference type="NCBI Taxonomy" id="408172"/>
    <lineage>
        <taxon>unclassified sequences</taxon>
        <taxon>metagenomes</taxon>
        <taxon>ecological metagenomes</taxon>
    </lineage>
</organism>
<protein>
    <submittedName>
        <fullName evidence="1">Uncharacterized protein</fullName>
    </submittedName>
</protein>
<evidence type="ECO:0000313" key="1">
    <source>
        <dbReference type="EMBL" id="SVB78198.1"/>
    </source>
</evidence>
<sequence>WDAFAFLDWATKTVELLGAGRIPASETARINRVVQM</sequence>
<dbReference type="AlphaFoldDB" id="A0A382GSX4"/>
<gene>
    <name evidence="1" type="ORF">METZ01_LOCUS231052</name>
</gene>
<proteinExistence type="predicted"/>
<reference evidence="1" key="1">
    <citation type="submission" date="2018-05" db="EMBL/GenBank/DDBJ databases">
        <authorList>
            <person name="Lanie J.A."/>
            <person name="Ng W.-L."/>
            <person name="Kazmierczak K.M."/>
            <person name="Andrzejewski T.M."/>
            <person name="Davidsen T.M."/>
            <person name="Wayne K.J."/>
            <person name="Tettelin H."/>
            <person name="Glass J.I."/>
            <person name="Rusch D."/>
            <person name="Podicherti R."/>
            <person name="Tsui H.-C.T."/>
            <person name="Winkler M.E."/>
        </authorList>
    </citation>
    <scope>NUCLEOTIDE SEQUENCE</scope>
</reference>
<feature type="non-terminal residue" evidence="1">
    <location>
        <position position="1"/>
    </location>
</feature>
<dbReference type="EMBL" id="UINC01057248">
    <property type="protein sequence ID" value="SVB78198.1"/>
    <property type="molecule type" value="Genomic_DNA"/>
</dbReference>